<dbReference type="AlphaFoldDB" id="A0A1R3I1A3"/>
<evidence type="ECO:0000313" key="3">
    <source>
        <dbReference type="Proteomes" id="UP000188268"/>
    </source>
</evidence>
<organism evidence="2 3">
    <name type="scientific">Corchorus capsularis</name>
    <name type="common">Jute</name>
    <dbReference type="NCBI Taxonomy" id="210143"/>
    <lineage>
        <taxon>Eukaryota</taxon>
        <taxon>Viridiplantae</taxon>
        <taxon>Streptophyta</taxon>
        <taxon>Embryophyta</taxon>
        <taxon>Tracheophyta</taxon>
        <taxon>Spermatophyta</taxon>
        <taxon>Magnoliopsida</taxon>
        <taxon>eudicotyledons</taxon>
        <taxon>Gunneridae</taxon>
        <taxon>Pentapetalae</taxon>
        <taxon>rosids</taxon>
        <taxon>malvids</taxon>
        <taxon>Malvales</taxon>
        <taxon>Malvaceae</taxon>
        <taxon>Grewioideae</taxon>
        <taxon>Apeibeae</taxon>
        <taxon>Corchorus</taxon>
    </lineage>
</organism>
<dbReference type="Proteomes" id="UP000188268">
    <property type="component" value="Unassembled WGS sequence"/>
</dbReference>
<comment type="caution">
    <text evidence="2">The sequence shown here is derived from an EMBL/GenBank/DDBJ whole genome shotgun (WGS) entry which is preliminary data.</text>
</comment>
<dbReference type="SUPFAM" id="SSF53850">
    <property type="entry name" value="Periplasmic binding protein-like II"/>
    <property type="match status" value="1"/>
</dbReference>
<name>A0A1R3I1A3_COCAP</name>
<evidence type="ECO:0000313" key="2">
    <source>
        <dbReference type="EMBL" id="OMO76353.1"/>
    </source>
</evidence>
<protein>
    <submittedName>
        <fullName evidence="2">Glutamate-gated kainate-type ion channel receptor subunit GluR5</fullName>
    </submittedName>
</protein>
<keyword evidence="1" id="KW-0812">Transmembrane</keyword>
<dbReference type="PANTHER" id="PTHR18966">
    <property type="entry name" value="IONOTROPIC GLUTAMATE RECEPTOR"/>
    <property type="match status" value="1"/>
</dbReference>
<dbReference type="InterPro" id="IPR015683">
    <property type="entry name" value="Ionotropic_Glu_rcpt"/>
</dbReference>
<reference evidence="2 3" key="1">
    <citation type="submission" date="2013-09" db="EMBL/GenBank/DDBJ databases">
        <title>Corchorus capsularis genome sequencing.</title>
        <authorList>
            <person name="Alam M."/>
            <person name="Haque M.S."/>
            <person name="Islam M.S."/>
            <person name="Emdad E.M."/>
            <person name="Islam M.M."/>
            <person name="Ahmed B."/>
            <person name="Halim A."/>
            <person name="Hossen Q.M.M."/>
            <person name="Hossain M.Z."/>
            <person name="Ahmed R."/>
            <person name="Khan M.M."/>
            <person name="Islam R."/>
            <person name="Rashid M.M."/>
            <person name="Khan S.A."/>
            <person name="Rahman M.S."/>
            <person name="Alam M."/>
        </authorList>
    </citation>
    <scope>NUCLEOTIDE SEQUENCE [LARGE SCALE GENOMIC DNA]</scope>
    <source>
        <strain evidence="3">cv. CVL-1</strain>
        <tissue evidence="2">Whole seedling</tissue>
    </source>
</reference>
<dbReference type="EMBL" id="AWWV01010886">
    <property type="protein sequence ID" value="OMO76353.1"/>
    <property type="molecule type" value="Genomic_DNA"/>
</dbReference>
<accession>A0A1R3I1A3</accession>
<keyword evidence="1" id="KW-1133">Transmembrane helix</keyword>
<feature type="transmembrane region" description="Helical" evidence="1">
    <location>
        <begin position="156"/>
        <end position="181"/>
    </location>
</feature>
<proteinExistence type="predicted"/>
<evidence type="ECO:0000256" key="1">
    <source>
        <dbReference type="SAM" id="Phobius"/>
    </source>
</evidence>
<dbReference type="Gramene" id="OMO76353">
    <property type="protein sequence ID" value="OMO76353"/>
    <property type="gene ID" value="CCACVL1_15763"/>
</dbReference>
<dbReference type="OMA" id="TEDECHE"/>
<keyword evidence="2" id="KW-0675">Receptor</keyword>
<sequence length="233" mass="26059">MTAGYTASLASLLTVKGLESNLDIKLVLDKGSIIGCENDSFIKDYRKNVLDFKTKQIYILNGSKSSYVDEFKKGNIDATILEAPYEKVFLNKYCDGYASIKPTYRFGGFGFAADFSKAILKLLSEKENLVAFEKKWFSTSDECSVANTKIKRLSFWSFWGIYAISGGASVLSVILFLLFCLRQEADQTLNGNVTPVKSGTSNKTVELANNHETRNGRAMNKHDIKYLNFSNNH</sequence>
<dbReference type="OrthoDB" id="5984008at2759"/>
<keyword evidence="3" id="KW-1185">Reference proteome</keyword>
<gene>
    <name evidence="2" type="ORF">CCACVL1_15763</name>
</gene>
<dbReference type="STRING" id="210143.A0A1R3I1A3"/>
<keyword evidence="1" id="KW-0472">Membrane</keyword>